<evidence type="ECO:0000256" key="9">
    <source>
        <dbReference type="SAM" id="Phobius"/>
    </source>
</evidence>
<keyword evidence="11" id="KW-1185">Reference proteome</keyword>
<evidence type="ECO:0000313" key="11">
    <source>
        <dbReference type="Proteomes" id="UP000078561"/>
    </source>
</evidence>
<dbReference type="GO" id="GO:0005739">
    <property type="term" value="C:mitochondrion"/>
    <property type="evidence" value="ECO:0007669"/>
    <property type="project" value="UniProtKB-SubCell"/>
</dbReference>
<dbReference type="Gene3D" id="1.20.5.340">
    <property type="match status" value="1"/>
</dbReference>
<dbReference type="Proteomes" id="UP000078561">
    <property type="component" value="Unassembled WGS sequence"/>
</dbReference>
<evidence type="ECO:0000256" key="2">
    <source>
        <dbReference type="ARBA" id="ARBA00004370"/>
    </source>
</evidence>
<proteinExistence type="predicted"/>
<evidence type="ECO:0008006" key="12">
    <source>
        <dbReference type="Google" id="ProtNLM"/>
    </source>
</evidence>
<dbReference type="Pfam" id="PF07798">
    <property type="entry name" value="CCDC90-like"/>
    <property type="match status" value="1"/>
</dbReference>
<keyword evidence="3 9" id="KW-0812">Transmembrane</keyword>
<dbReference type="EMBL" id="LT554689">
    <property type="protein sequence ID" value="SAM07050.1"/>
    <property type="molecule type" value="Genomic_DNA"/>
</dbReference>
<keyword evidence="7 9" id="KW-0472">Membrane</keyword>
<dbReference type="GO" id="GO:0033617">
    <property type="term" value="P:mitochondrial respiratory chain complex IV assembly"/>
    <property type="evidence" value="ECO:0007669"/>
    <property type="project" value="TreeGrafter"/>
</dbReference>
<evidence type="ECO:0000256" key="3">
    <source>
        <dbReference type="ARBA" id="ARBA00022692"/>
    </source>
</evidence>
<dbReference type="InterPro" id="IPR024461">
    <property type="entry name" value="CCDC90-like"/>
</dbReference>
<dbReference type="PANTHER" id="PTHR14360:SF1">
    <property type="entry name" value="PROTEIN FMP32, MITOCHONDRIAL"/>
    <property type="match status" value="1"/>
</dbReference>
<evidence type="ECO:0000256" key="4">
    <source>
        <dbReference type="ARBA" id="ARBA00022989"/>
    </source>
</evidence>
<gene>
    <name evidence="10" type="primary">ABSGL_12683.1 scaffold 13302</name>
</gene>
<evidence type="ECO:0000256" key="5">
    <source>
        <dbReference type="ARBA" id="ARBA00023054"/>
    </source>
</evidence>
<dbReference type="OrthoDB" id="889336at2759"/>
<keyword evidence="4 9" id="KW-1133">Transmembrane helix</keyword>
<evidence type="ECO:0000256" key="1">
    <source>
        <dbReference type="ARBA" id="ARBA00004173"/>
    </source>
</evidence>
<feature type="coiled-coil region" evidence="8">
    <location>
        <begin position="118"/>
        <end position="145"/>
    </location>
</feature>
<organism evidence="10">
    <name type="scientific">Absidia glauca</name>
    <name type="common">Pin mould</name>
    <dbReference type="NCBI Taxonomy" id="4829"/>
    <lineage>
        <taxon>Eukaryota</taxon>
        <taxon>Fungi</taxon>
        <taxon>Fungi incertae sedis</taxon>
        <taxon>Mucoromycota</taxon>
        <taxon>Mucoromycotina</taxon>
        <taxon>Mucoromycetes</taxon>
        <taxon>Mucorales</taxon>
        <taxon>Cunninghamellaceae</taxon>
        <taxon>Absidia</taxon>
    </lineage>
</organism>
<dbReference type="GO" id="GO:0016020">
    <property type="term" value="C:membrane"/>
    <property type="evidence" value="ECO:0007669"/>
    <property type="project" value="UniProtKB-SubCell"/>
</dbReference>
<dbReference type="STRING" id="4829.A0A168RK35"/>
<evidence type="ECO:0000313" key="10">
    <source>
        <dbReference type="EMBL" id="SAM07050.1"/>
    </source>
</evidence>
<evidence type="ECO:0000256" key="8">
    <source>
        <dbReference type="SAM" id="Coils"/>
    </source>
</evidence>
<dbReference type="InParanoid" id="A0A168RK35"/>
<dbReference type="FunCoup" id="A0A168RK35">
    <property type="interactions" value="346"/>
</dbReference>
<dbReference type="AlphaFoldDB" id="A0A168RK35"/>
<accession>A0A168RK35</accession>
<keyword evidence="5 8" id="KW-0175">Coiled coil</keyword>
<protein>
    <recommendedName>
        <fullName evidence="12">DUF1640 domain-containing protein</fullName>
    </recommendedName>
</protein>
<dbReference type="PANTHER" id="PTHR14360">
    <property type="entry name" value="PROTEIN FMP32, MITOCHONDRIAL"/>
    <property type="match status" value="1"/>
</dbReference>
<keyword evidence="6" id="KW-0496">Mitochondrion</keyword>
<evidence type="ECO:0000256" key="7">
    <source>
        <dbReference type="ARBA" id="ARBA00023136"/>
    </source>
</evidence>
<sequence length="220" mass="25984">MIRHRLAQLYYRPLLFLSHDRHPSFLPSRQLFSTNQPLWQHKYHFDSFKLVEHLERKGFSKQQSCAVMSALQQVISESMNDLTSNKVTKAEFDKTMYARTVDFVQLRSETQVMDRNAYGVMRTENEHLQVELDKLRQKLHEEINRTIDTVRVEMHLERGRCRDETSAQEIKIKQTDTRIESELAGLRTQMEAIKFQILQYFIGTLTGGGALFLAYLRMLR</sequence>
<evidence type="ECO:0000256" key="6">
    <source>
        <dbReference type="ARBA" id="ARBA00023128"/>
    </source>
</evidence>
<feature type="transmembrane region" description="Helical" evidence="9">
    <location>
        <begin position="197"/>
        <end position="216"/>
    </location>
</feature>
<dbReference type="OMA" id="APQKHVA"/>
<reference evidence="10" key="1">
    <citation type="submission" date="2016-04" db="EMBL/GenBank/DDBJ databases">
        <authorList>
            <person name="Evans L.H."/>
            <person name="Alamgir A."/>
            <person name="Owens N."/>
            <person name="Weber N.D."/>
            <person name="Virtaneva K."/>
            <person name="Barbian K."/>
            <person name="Babar A."/>
            <person name="Rosenke K."/>
        </authorList>
    </citation>
    <scope>NUCLEOTIDE SEQUENCE [LARGE SCALE GENOMIC DNA]</scope>
    <source>
        <strain evidence="10">CBS 101.48</strain>
    </source>
</reference>
<name>A0A168RK35_ABSGL</name>
<comment type="subcellular location">
    <subcellularLocation>
        <location evidence="2">Membrane</location>
    </subcellularLocation>
    <subcellularLocation>
        <location evidence="1">Mitochondrion</location>
    </subcellularLocation>
</comment>